<feature type="domain" description="FAD-binding FR-type" evidence="9">
    <location>
        <begin position="1"/>
        <end position="109"/>
    </location>
</feature>
<dbReference type="Gene3D" id="2.40.30.10">
    <property type="entry name" value="Translation factors"/>
    <property type="match status" value="1"/>
</dbReference>
<dbReference type="InterPro" id="IPR054582">
    <property type="entry name" value="DmmA-like_N"/>
</dbReference>
<dbReference type="OrthoDB" id="502624at2"/>
<name>A0A178LY56_MYCIR</name>
<evidence type="ECO:0000256" key="5">
    <source>
        <dbReference type="ARBA" id="ARBA00023002"/>
    </source>
</evidence>
<dbReference type="GO" id="GO:0016491">
    <property type="term" value="F:oxidoreductase activity"/>
    <property type="evidence" value="ECO:0007669"/>
    <property type="project" value="UniProtKB-KW"/>
</dbReference>
<dbReference type="PRINTS" id="PR00409">
    <property type="entry name" value="PHDIOXRDTASE"/>
</dbReference>
<dbReference type="Proteomes" id="UP000078396">
    <property type="component" value="Unassembled WGS sequence"/>
</dbReference>
<dbReference type="Pfam" id="PF22290">
    <property type="entry name" value="DmmA-like_N"/>
    <property type="match status" value="1"/>
</dbReference>
<sequence>MSTLKLAVTAVDDSIDDVRTLTLAHVDGARLPSFTPGSHIVIECGAPGRPVNAYSLTGDGTAPETYVISVLRRAEDITGGPSGSQWIHDEVAVGDILVARPPRSAFAPVLRARRHLLVAAGIGITPMISHLRNARLWGHDARLLYIHRAGRGAYIDTIRHLTEHASIHTRRAEFTSELSAALADQPLGTHVYICGPTPFIEFVTVSATALGWPASRIHAEHFGAGTLDPGEPFTVTVGSTCEELIVDAGVSLLEALEGRGFAIPNMCRRGVCGECRIPVSGGAALIHRDLYLSEEEKREGNALMACVSRASGQTVKVAL</sequence>
<evidence type="ECO:0000256" key="6">
    <source>
        <dbReference type="ARBA" id="ARBA00023004"/>
    </source>
</evidence>
<dbReference type="InterPro" id="IPR012675">
    <property type="entry name" value="Beta-grasp_dom_sf"/>
</dbReference>
<evidence type="ECO:0000313" key="10">
    <source>
        <dbReference type="EMBL" id="OAN38780.1"/>
    </source>
</evidence>
<feature type="domain" description="2Fe-2S ferredoxin-type" evidence="8">
    <location>
        <begin position="231"/>
        <end position="319"/>
    </location>
</feature>
<dbReference type="InterPro" id="IPR017927">
    <property type="entry name" value="FAD-bd_FR_type"/>
</dbReference>
<evidence type="ECO:0000256" key="1">
    <source>
        <dbReference type="ARBA" id="ARBA00001974"/>
    </source>
</evidence>
<keyword evidence="4" id="KW-0479">Metal-binding</keyword>
<evidence type="ECO:0000313" key="11">
    <source>
        <dbReference type="Proteomes" id="UP000078396"/>
    </source>
</evidence>
<dbReference type="InterPro" id="IPR001041">
    <property type="entry name" value="2Fe-2S_ferredoxin-type"/>
</dbReference>
<organism evidence="10 11">
    <name type="scientific">Mycolicibacterium iranicum</name>
    <name type="common">Mycobacterium iranicum</name>
    <dbReference type="NCBI Taxonomy" id="912594"/>
    <lineage>
        <taxon>Bacteria</taxon>
        <taxon>Bacillati</taxon>
        <taxon>Actinomycetota</taxon>
        <taxon>Actinomycetes</taxon>
        <taxon>Mycobacteriales</taxon>
        <taxon>Mycobacteriaceae</taxon>
        <taxon>Mycolicibacterium</taxon>
    </lineage>
</organism>
<dbReference type="EMBL" id="LWCS01000021">
    <property type="protein sequence ID" value="OAN38780.1"/>
    <property type="molecule type" value="Genomic_DNA"/>
</dbReference>
<reference evidence="10 11" key="1">
    <citation type="submission" date="2016-04" db="EMBL/GenBank/DDBJ databases">
        <title>Draft Genome Sequences of Staphylococcus capitis Strain H36, S. capitis Strain H65, S. cohnii Strain H62, S. hominis Strain H69, Mycobacterium iranicum Strain H39, Plantibacter sp. Strain H53, Pseudomonas oryzihabitans Strain H72, and Microbacterium sp. Strain H83, isolated from residential settings.</title>
        <authorList>
            <person name="Lymperopoulou D."/>
            <person name="Adams R.I."/>
            <person name="Lindow S."/>
            <person name="Coil D.A."/>
            <person name="Jospin G."/>
            <person name="Eisen J.A."/>
        </authorList>
    </citation>
    <scope>NUCLEOTIDE SEQUENCE [LARGE SCALE GENOMIC DNA]</scope>
    <source>
        <strain evidence="10 11">H39</strain>
    </source>
</reference>
<dbReference type="InterPro" id="IPR036010">
    <property type="entry name" value="2Fe-2S_ferredoxin-like_sf"/>
</dbReference>
<dbReference type="InterPro" id="IPR039261">
    <property type="entry name" value="FNR_nucleotide-bd"/>
</dbReference>
<proteinExistence type="predicted"/>
<keyword evidence="5" id="KW-0560">Oxidoreductase</keyword>
<keyword evidence="6" id="KW-0408">Iron</keyword>
<comment type="caution">
    <text evidence="10">The sequence shown here is derived from an EMBL/GenBank/DDBJ whole genome shotgun (WGS) entry which is preliminary data.</text>
</comment>
<dbReference type="SUPFAM" id="SSF54292">
    <property type="entry name" value="2Fe-2S ferredoxin-like"/>
    <property type="match status" value="1"/>
</dbReference>
<dbReference type="InterPro" id="IPR050415">
    <property type="entry name" value="MRET"/>
</dbReference>
<dbReference type="PANTHER" id="PTHR47354">
    <property type="entry name" value="NADH OXIDOREDUCTASE HCR"/>
    <property type="match status" value="1"/>
</dbReference>
<dbReference type="PROSITE" id="PS51384">
    <property type="entry name" value="FAD_FR"/>
    <property type="match status" value="1"/>
</dbReference>
<dbReference type="RefSeq" id="WP_064281935.1">
    <property type="nucleotide sequence ID" value="NZ_LWCS01000021.1"/>
</dbReference>
<protein>
    <submittedName>
        <fullName evidence="10">Ferredoxin</fullName>
    </submittedName>
</protein>
<comment type="cofactor">
    <cofactor evidence="1">
        <name>FAD</name>
        <dbReference type="ChEBI" id="CHEBI:57692"/>
    </cofactor>
</comment>
<evidence type="ECO:0000256" key="3">
    <source>
        <dbReference type="ARBA" id="ARBA00022714"/>
    </source>
</evidence>
<gene>
    <name evidence="10" type="ORF">A4X20_05675</name>
</gene>
<keyword evidence="7" id="KW-0411">Iron-sulfur</keyword>
<evidence type="ECO:0000256" key="7">
    <source>
        <dbReference type="ARBA" id="ARBA00023014"/>
    </source>
</evidence>
<dbReference type="SUPFAM" id="SSF63380">
    <property type="entry name" value="Riboflavin synthase domain-like"/>
    <property type="match status" value="1"/>
</dbReference>
<evidence type="ECO:0000256" key="4">
    <source>
        <dbReference type="ARBA" id="ARBA00022723"/>
    </source>
</evidence>
<keyword evidence="2" id="KW-0285">Flavoprotein</keyword>
<dbReference type="Gene3D" id="3.10.20.30">
    <property type="match status" value="1"/>
</dbReference>
<dbReference type="PANTHER" id="PTHR47354:SF1">
    <property type="entry name" value="CARNITINE MONOOXYGENASE REDUCTASE SUBUNIT"/>
    <property type="match status" value="1"/>
</dbReference>
<dbReference type="Pfam" id="PF00111">
    <property type="entry name" value="Fer2"/>
    <property type="match status" value="1"/>
</dbReference>
<keyword evidence="3" id="KW-0001">2Fe-2S</keyword>
<dbReference type="PROSITE" id="PS51085">
    <property type="entry name" value="2FE2S_FER_2"/>
    <property type="match status" value="1"/>
</dbReference>
<dbReference type="CDD" id="cd00207">
    <property type="entry name" value="fer2"/>
    <property type="match status" value="1"/>
</dbReference>
<evidence type="ECO:0000259" key="8">
    <source>
        <dbReference type="PROSITE" id="PS51085"/>
    </source>
</evidence>
<dbReference type="AlphaFoldDB" id="A0A178LY56"/>
<dbReference type="SUPFAM" id="SSF52343">
    <property type="entry name" value="Ferredoxin reductase-like, C-terminal NADP-linked domain"/>
    <property type="match status" value="1"/>
</dbReference>
<dbReference type="GO" id="GO:0046872">
    <property type="term" value="F:metal ion binding"/>
    <property type="evidence" value="ECO:0007669"/>
    <property type="project" value="UniProtKB-KW"/>
</dbReference>
<accession>A0A178LY56</accession>
<evidence type="ECO:0000259" key="9">
    <source>
        <dbReference type="PROSITE" id="PS51384"/>
    </source>
</evidence>
<dbReference type="InterPro" id="IPR017938">
    <property type="entry name" value="Riboflavin_synthase-like_b-brl"/>
</dbReference>
<dbReference type="Gene3D" id="3.40.50.80">
    <property type="entry name" value="Nucleotide-binding domain of ferredoxin-NADP reductase (FNR) module"/>
    <property type="match status" value="1"/>
</dbReference>
<dbReference type="GO" id="GO:0051537">
    <property type="term" value="F:2 iron, 2 sulfur cluster binding"/>
    <property type="evidence" value="ECO:0007669"/>
    <property type="project" value="UniProtKB-KW"/>
</dbReference>
<evidence type="ECO:0000256" key="2">
    <source>
        <dbReference type="ARBA" id="ARBA00022630"/>
    </source>
</evidence>
<dbReference type="CDD" id="cd06185">
    <property type="entry name" value="PDR_like"/>
    <property type="match status" value="1"/>
</dbReference>